<sequence>MKIIQRGISPSLVTAMLLSAVSLNGLALEDAAQQAKKTEVWEPEPAVISAPPDAPPSDAIVLFDGGDLNHWQSVKGGEAKWAVSDGEMTVVSGSGDIRTKADFCDVQLHLEWKTPEPEAEMQGQQRNNSGVFLQQRYEIQILDSYDNRTYSNGQAGALYKQQAPLVNATRPPEQWQSYDILFKAPRFDGDKPEKPGYITVLHNGVVVQHNTEIQGVTVWVGEPAYKAHGCAPLQLQDHGNQVSFRNIWVREL</sequence>
<proteinExistence type="predicted"/>
<feature type="signal peptide" evidence="1">
    <location>
        <begin position="1"/>
        <end position="27"/>
    </location>
</feature>
<dbReference type="EMBL" id="BMGJ01000022">
    <property type="protein sequence ID" value="GGD78864.1"/>
    <property type="molecule type" value="Genomic_DNA"/>
</dbReference>
<evidence type="ECO:0000313" key="4">
    <source>
        <dbReference type="Proteomes" id="UP000614272"/>
    </source>
</evidence>
<reference evidence="4" key="1">
    <citation type="journal article" date="2019" name="Int. J. Syst. Evol. Microbiol.">
        <title>The Global Catalogue of Microorganisms (GCM) 10K type strain sequencing project: providing services to taxonomists for standard genome sequencing and annotation.</title>
        <authorList>
            <consortium name="The Broad Institute Genomics Platform"/>
            <consortium name="The Broad Institute Genome Sequencing Center for Infectious Disease"/>
            <person name="Wu L."/>
            <person name="Ma J."/>
        </authorList>
    </citation>
    <scope>NUCLEOTIDE SEQUENCE [LARGE SCALE GENOMIC DNA]</scope>
    <source>
        <strain evidence="4">CGMCC 1.12923</strain>
    </source>
</reference>
<evidence type="ECO:0000256" key="1">
    <source>
        <dbReference type="SAM" id="SignalP"/>
    </source>
</evidence>
<protein>
    <submittedName>
        <fullName evidence="3">Large, multifunctional secreted protein</fullName>
    </submittedName>
</protein>
<feature type="domain" description="3-keto-alpha-glucoside-1,2-lyase/3-keto-2-hydroxy-glucal hydratase" evidence="2">
    <location>
        <begin position="59"/>
        <end position="250"/>
    </location>
</feature>
<feature type="chain" id="PRO_5045197879" evidence="1">
    <location>
        <begin position="28"/>
        <end position="252"/>
    </location>
</feature>
<dbReference type="Pfam" id="PF06439">
    <property type="entry name" value="3keto-disac_hyd"/>
    <property type="match status" value="1"/>
</dbReference>
<dbReference type="Proteomes" id="UP000614272">
    <property type="component" value="Unassembled WGS sequence"/>
</dbReference>
<keyword evidence="4" id="KW-1185">Reference proteome</keyword>
<gene>
    <name evidence="3" type="ORF">GCM10011357_37310</name>
</gene>
<dbReference type="InterPro" id="IPR010496">
    <property type="entry name" value="AL/BT2_dom"/>
</dbReference>
<accession>A0ABQ1RR80</accession>
<dbReference type="Gene3D" id="2.60.120.560">
    <property type="entry name" value="Exo-inulinase, domain 1"/>
    <property type="match status" value="1"/>
</dbReference>
<keyword evidence="1" id="KW-0732">Signal</keyword>
<evidence type="ECO:0000259" key="2">
    <source>
        <dbReference type="Pfam" id="PF06439"/>
    </source>
</evidence>
<organism evidence="3 4">
    <name type="scientific">Lacimicrobium alkaliphilum</name>
    <dbReference type="NCBI Taxonomy" id="1526571"/>
    <lineage>
        <taxon>Bacteria</taxon>
        <taxon>Pseudomonadati</taxon>
        <taxon>Pseudomonadota</taxon>
        <taxon>Gammaproteobacteria</taxon>
        <taxon>Alteromonadales</taxon>
        <taxon>Alteromonadaceae</taxon>
        <taxon>Lacimicrobium</taxon>
    </lineage>
</organism>
<comment type="caution">
    <text evidence="3">The sequence shown here is derived from an EMBL/GenBank/DDBJ whole genome shotgun (WGS) entry which is preliminary data.</text>
</comment>
<name>A0ABQ1RR80_9ALTE</name>
<evidence type="ECO:0000313" key="3">
    <source>
        <dbReference type="EMBL" id="GGD78864.1"/>
    </source>
</evidence>